<dbReference type="Pfam" id="PF00014">
    <property type="entry name" value="Kunitz_BPTI"/>
    <property type="match status" value="1"/>
</dbReference>
<dbReference type="SMART" id="SM00131">
    <property type="entry name" value="KU"/>
    <property type="match status" value="1"/>
</dbReference>
<organism evidence="10">
    <name type="scientific">Rhipicephalus microplus</name>
    <name type="common">Cattle tick</name>
    <name type="synonym">Boophilus microplus</name>
    <dbReference type="NCBI Taxonomy" id="6941"/>
    <lineage>
        <taxon>Eukaryota</taxon>
        <taxon>Metazoa</taxon>
        <taxon>Ecdysozoa</taxon>
        <taxon>Arthropoda</taxon>
        <taxon>Chelicerata</taxon>
        <taxon>Arachnida</taxon>
        <taxon>Acari</taxon>
        <taxon>Parasitiformes</taxon>
        <taxon>Ixodida</taxon>
        <taxon>Ixodoidea</taxon>
        <taxon>Ixodidae</taxon>
        <taxon>Rhipicephalinae</taxon>
        <taxon>Rhipicephalus</taxon>
        <taxon>Boophilus</taxon>
    </lineage>
</organism>
<reference evidence="10" key="1">
    <citation type="submission" date="2020-03" db="EMBL/GenBank/DDBJ databases">
        <title>A transcriptome and proteome of the tick Rhipicephalus microplus shaped by the genetic composition of its hosts and developmental stage.</title>
        <authorList>
            <person name="Garcia G.R."/>
            <person name="Ribeiro J.M.C."/>
            <person name="Maruyama S.R."/>
            <person name="Gardinasse L.G."/>
            <person name="Nelson K."/>
            <person name="Ferreira B.R."/>
            <person name="Andrade T.G."/>
            <person name="Santos I.K.F.M."/>
        </authorList>
    </citation>
    <scope>NUCLEOTIDE SEQUENCE</scope>
    <source>
        <strain evidence="10">NSGR</strain>
        <tissue evidence="10">Salivary glands</tissue>
    </source>
</reference>
<keyword evidence="7" id="KW-1203">Blood coagulation cascade inhibiting toxin</keyword>
<protein>
    <submittedName>
        <fullName evidence="10">Putative bovine pancreatic trypsin inhibitor</fullName>
    </submittedName>
</protein>
<name>A0A6G5A780_RHIMP</name>
<dbReference type="InterPro" id="IPR002223">
    <property type="entry name" value="Kunitz_BPTI"/>
</dbReference>
<feature type="region of interest" description="Disordered" evidence="8">
    <location>
        <begin position="82"/>
        <end position="184"/>
    </location>
</feature>
<dbReference type="InterPro" id="IPR036880">
    <property type="entry name" value="Kunitz_BPTI_sf"/>
</dbReference>
<keyword evidence="6" id="KW-0800">Toxin</keyword>
<evidence type="ECO:0000256" key="3">
    <source>
        <dbReference type="ARBA" id="ARBA00022690"/>
    </source>
</evidence>
<dbReference type="PANTHER" id="PTHR10083:SF376">
    <property type="entry name" value="SERINE PEPTIDASE INHIBITOR, KUNITZ TYPE, 3"/>
    <property type="match status" value="1"/>
</dbReference>
<keyword evidence="5" id="KW-1015">Disulfide bond</keyword>
<dbReference type="GO" id="GO:0005615">
    <property type="term" value="C:extracellular space"/>
    <property type="evidence" value="ECO:0007669"/>
    <property type="project" value="TreeGrafter"/>
</dbReference>
<feature type="domain" description="BPTI/Kunitz inhibitor" evidence="9">
    <location>
        <begin position="29"/>
        <end position="80"/>
    </location>
</feature>
<dbReference type="Gene3D" id="4.10.410.10">
    <property type="entry name" value="Pancreatic trypsin inhibitor Kunitz domain"/>
    <property type="match status" value="1"/>
</dbReference>
<evidence type="ECO:0000256" key="5">
    <source>
        <dbReference type="ARBA" id="ARBA00023157"/>
    </source>
</evidence>
<evidence type="ECO:0000256" key="7">
    <source>
        <dbReference type="ARBA" id="ARBA00034146"/>
    </source>
</evidence>
<keyword evidence="4" id="KW-0722">Serine protease inhibitor</keyword>
<feature type="compositionally biased region" description="Basic residues" evidence="8">
    <location>
        <begin position="158"/>
        <end position="177"/>
    </location>
</feature>
<dbReference type="InterPro" id="IPR050098">
    <property type="entry name" value="TFPI/VKTCI-like"/>
</dbReference>
<evidence type="ECO:0000256" key="8">
    <source>
        <dbReference type="SAM" id="MobiDB-lite"/>
    </source>
</evidence>
<evidence type="ECO:0000256" key="2">
    <source>
        <dbReference type="ARBA" id="ARBA00022525"/>
    </source>
</evidence>
<dbReference type="GO" id="GO:0004867">
    <property type="term" value="F:serine-type endopeptidase inhibitor activity"/>
    <property type="evidence" value="ECO:0007669"/>
    <property type="project" value="UniProtKB-KW"/>
</dbReference>
<evidence type="ECO:0000256" key="6">
    <source>
        <dbReference type="ARBA" id="ARBA00023240"/>
    </source>
</evidence>
<dbReference type="EMBL" id="GIKN01004551">
    <property type="protein sequence ID" value="NIE46824.1"/>
    <property type="molecule type" value="Transcribed_RNA"/>
</dbReference>
<keyword evidence="2" id="KW-0964">Secreted</keyword>
<dbReference type="AlphaFoldDB" id="A0A6G5A780"/>
<accession>A0A6G5A780</accession>
<dbReference type="PROSITE" id="PS50279">
    <property type="entry name" value="BPTI_KUNITZ_2"/>
    <property type="match status" value="1"/>
</dbReference>
<feature type="compositionally biased region" description="Low complexity" evidence="8">
    <location>
        <begin position="118"/>
        <end position="128"/>
    </location>
</feature>
<sequence>MRIPLLPFFACYNVMYLAPVKVRAAAQGCFRMPSEGDDCDTQTDRWYYNKDELTCLNFMYGDCPQPGNNFASVQECENACKGAGKGPPQVPLPPSRPPQRGGTKPPKGKWPPGGGGQPQKPWRPSGRPVRPPKKRPSSKGPEEQNETVAKQPGGGRWPRPRPRPRPRPPKPPSKHPGRGSCAARLRRKKGCSGYEGMWFNNGAFMSCSRVKEGYCPTVGEFFASCEECMSKCRPRQLKQCQYMT</sequence>
<keyword evidence="6" id="KW-1199">Hemostasis impairing toxin</keyword>
<dbReference type="OrthoDB" id="6512986at2759"/>
<dbReference type="VEuPathDB" id="VectorBase:LOC119167923"/>
<dbReference type="PANTHER" id="PTHR10083">
    <property type="entry name" value="KUNITZ-TYPE PROTEASE INHIBITOR-RELATED"/>
    <property type="match status" value="1"/>
</dbReference>
<dbReference type="CDD" id="cd00109">
    <property type="entry name" value="Kunitz-type"/>
    <property type="match status" value="1"/>
</dbReference>
<keyword evidence="3" id="KW-0646">Protease inhibitor</keyword>
<proteinExistence type="predicted"/>
<comment type="subcellular location">
    <subcellularLocation>
        <location evidence="1">Secreted</location>
    </subcellularLocation>
</comment>
<feature type="compositionally biased region" description="Pro residues" evidence="8">
    <location>
        <begin position="88"/>
        <end position="97"/>
    </location>
</feature>
<evidence type="ECO:0000313" key="10">
    <source>
        <dbReference type="EMBL" id="NIE46824.1"/>
    </source>
</evidence>
<evidence type="ECO:0000259" key="9">
    <source>
        <dbReference type="PROSITE" id="PS50279"/>
    </source>
</evidence>
<evidence type="ECO:0000256" key="1">
    <source>
        <dbReference type="ARBA" id="ARBA00004613"/>
    </source>
</evidence>
<evidence type="ECO:0000256" key="4">
    <source>
        <dbReference type="ARBA" id="ARBA00022900"/>
    </source>
</evidence>
<dbReference type="SUPFAM" id="SSF57362">
    <property type="entry name" value="BPTI-like"/>
    <property type="match status" value="1"/>
</dbReference>